<dbReference type="GO" id="GO:0005777">
    <property type="term" value="C:peroxisome"/>
    <property type="evidence" value="ECO:0007669"/>
    <property type="project" value="TreeGrafter"/>
</dbReference>
<reference evidence="3" key="2">
    <citation type="journal article" date="2024" name="Plant">
        <title>Genomic evolution and insights into agronomic trait innovations of Sesamum species.</title>
        <authorList>
            <person name="Miao H."/>
            <person name="Wang L."/>
            <person name="Qu L."/>
            <person name="Liu H."/>
            <person name="Sun Y."/>
            <person name="Le M."/>
            <person name="Wang Q."/>
            <person name="Wei S."/>
            <person name="Zheng Y."/>
            <person name="Lin W."/>
            <person name="Duan Y."/>
            <person name="Cao H."/>
            <person name="Xiong S."/>
            <person name="Wang X."/>
            <person name="Wei L."/>
            <person name="Li C."/>
            <person name="Ma Q."/>
            <person name="Ju M."/>
            <person name="Zhao R."/>
            <person name="Li G."/>
            <person name="Mu C."/>
            <person name="Tian Q."/>
            <person name="Mei H."/>
            <person name="Zhang T."/>
            <person name="Gao T."/>
            <person name="Zhang H."/>
        </authorList>
    </citation>
    <scope>NUCLEOTIDE SEQUENCE</scope>
    <source>
        <strain evidence="3">KEN8</strain>
    </source>
</reference>
<evidence type="ECO:0000313" key="3">
    <source>
        <dbReference type="EMBL" id="KAL0382911.1"/>
    </source>
</evidence>
<reference evidence="3" key="1">
    <citation type="submission" date="2020-06" db="EMBL/GenBank/DDBJ databases">
        <authorList>
            <person name="Li T."/>
            <person name="Hu X."/>
            <person name="Zhang T."/>
            <person name="Song X."/>
            <person name="Zhang H."/>
            <person name="Dai N."/>
            <person name="Sheng W."/>
            <person name="Hou X."/>
            <person name="Wei L."/>
        </authorList>
    </citation>
    <scope>NUCLEOTIDE SEQUENCE</scope>
    <source>
        <strain evidence="3">KEN8</strain>
        <tissue evidence="3">Leaf</tissue>
    </source>
</reference>
<sequence length="320" mass="36115">MSLRFHAFAGNPIRSRTPRPSEPVSPQSALQTLRTLLLSKPHEPSSPNFKVLLFRKGRPLAGSETDGHRWHLGWLSIGECRTFLENSEVGLSEDSLAYLGCKYEDDAVYWAMDVSEASMLVNQLGARHFCFVELRTLMVATDWADSKAMGELAIAGHVSFCLRYAVLLEVLLIIFKVAVCRPDVFIIKLSNFTIDQARALLEWHNTARYCGYCGGQTVPMEAGRRKQCSNELCKKRIYPRVDPVVIMLVIDKENDRALLSRQSRFVPRMWSCLAGFIEVCLVYFHLRFSGYIIIPVSPHVFSAPPPLVYAHLSSLYGLSN</sequence>
<dbReference type="GO" id="GO:0019677">
    <property type="term" value="P:NAD+ catabolic process"/>
    <property type="evidence" value="ECO:0007669"/>
    <property type="project" value="TreeGrafter"/>
</dbReference>
<comment type="caution">
    <text evidence="3">The sequence shown here is derived from an EMBL/GenBank/DDBJ whole genome shotgun (WGS) entry which is preliminary data.</text>
</comment>
<dbReference type="GO" id="GO:0006742">
    <property type="term" value="P:NADP+ catabolic process"/>
    <property type="evidence" value="ECO:0007669"/>
    <property type="project" value="TreeGrafter"/>
</dbReference>
<protein>
    <submittedName>
        <fullName evidence="3">Nudix hydrolase 19, chloroplastic</fullName>
    </submittedName>
</protein>
<comment type="cofactor">
    <cofactor evidence="1">
        <name>Mg(2+)</name>
        <dbReference type="ChEBI" id="CHEBI:18420"/>
    </cofactor>
</comment>
<dbReference type="PANTHER" id="PTHR42904:SF6">
    <property type="entry name" value="NAD-CAPPED RNA HYDROLASE NUDT12"/>
    <property type="match status" value="1"/>
</dbReference>
<dbReference type="EMBL" id="JACGWM010000003">
    <property type="protein sequence ID" value="KAL0382911.1"/>
    <property type="molecule type" value="Genomic_DNA"/>
</dbReference>
<dbReference type="SUPFAM" id="SSF55811">
    <property type="entry name" value="Nudix"/>
    <property type="match status" value="1"/>
</dbReference>
<dbReference type="GO" id="GO:0035529">
    <property type="term" value="F:NADH pyrophosphatase activity"/>
    <property type="evidence" value="ECO:0007669"/>
    <property type="project" value="TreeGrafter"/>
</dbReference>
<dbReference type="Gene3D" id="3.90.79.20">
    <property type="match status" value="1"/>
</dbReference>
<keyword evidence="2 3" id="KW-0378">Hydrolase</keyword>
<name>A0AAW2RRW1_9LAMI</name>
<proteinExistence type="predicted"/>
<evidence type="ECO:0000256" key="2">
    <source>
        <dbReference type="ARBA" id="ARBA00022801"/>
    </source>
</evidence>
<dbReference type="InterPro" id="IPR050241">
    <property type="entry name" value="NAD-cap_RNA_hydrolase_NudC"/>
</dbReference>
<gene>
    <name evidence="3" type="ORF">Scaly_0578400</name>
</gene>
<dbReference type="PANTHER" id="PTHR42904">
    <property type="entry name" value="NUDIX HYDROLASE, NUDC SUBFAMILY"/>
    <property type="match status" value="1"/>
</dbReference>
<dbReference type="InterPro" id="IPR015797">
    <property type="entry name" value="NUDIX_hydrolase-like_dom_sf"/>
</dbReference>
<dbReference type="GO" id="GO:0005829">
    <property type="term" value="C:cytosol"/>
    <property type="evidence" value="ECO:0007669"/>
    <property type="project" value="TreeGrafter"/>
</dbReference>
<evidence type="ECO:0000256" key="1">
    <source>
        <dbReference type="ARBA" id="ARBA00001946"/>
    </source>
</evidence>
<accession>A0AAW2RRW1</accession>
<dbReference type="AlphaFoldDB" id="A0AAW2RRW1"/>
<organism evidence="3">
    <name type="scientific">Sesamum calycinum</name>
    <dbReference type="NCBI Taxonomy" id="2727403"/>
    <lineage>
        <taxon>Eukaryota</taxon>
        <taxon>Viridiplantae</taxon>
        <taxon>Streptophyta</taxon>
        <taxon>Embryophyta</taxon>
        <taxon>Tracheophyta</taxon>
        <taxon>Spermatophyta</taxon>
        <taxon>Magnoliopsida</taxon>
        <taxon>eudicotyledons</taxon>
        <taxon>Gunneridae</taxon>
        <taxon>Pentapetalae</taxon>
        <taxon>asterids</taxon>
        <taxon>lamiids</taxon>
        <taxon>Lamiales</taxon>
        <taxon>Pedaliaceae</taxon>
        <taxon>Sesamum</taxon>
    </lineage>
</organism>